<accession>A0A0F9NIW4</accession>
<proteinExistence type="predicted"/>
<reference evidence="1" key="1">
    <citation type="journal article" date="2015" name="Nature">
        <title>Complex archaea that bridge the gap between prokaryotes and eukaryotes.</title>
        <authorList>
            <person name="Spang A."/>
            <person name="Saw J.H."/>
            <person name="Jorgensen S.L."/>
            <person name="Zaremba-Niedzwiedzka K."/>
            <person name="Martijn J."/>
            <person name="Lind A.E."/>
            <person name="van Eijk R."/>
            <person name="Schleper C."/>
            <person name="Guy L."/>
            <person name="Ettema T.J."/>
        </authorList>
    </citation>
    <scope>NUCLEOTIDE SEQUENCE</scope>
</reference>
<gene>
    <name evidence="1" type="ORF">LCGC14_1021250</name>
</gene>
<sequence length="108" mass="12751">MSIILTNKSQKYIVKTNIHNLFIDLIYIEESCAQIYDPKIRIIKNRDLEKFEDFDNISTDNLTLYISNAFTKIYGKLDKYLLDMCGFVKKRLFLSNVDSIIRNICKTK</sequence>
<name>A0A0F9NIW4_9ZZZZ</name>
<organism evidence="1">
    <name type="scientific">marine sediment metagenome</name>
    <dbReference type="NCBI Taxonomy" id="412755"/>
    <lineage>
        <taxon>unclassified sequences</taxon>
        <taxon>metagenomes</taxon>
        <taxon>ecological metagenomes</taxon>
    </lineage>
</organism>
<dbReference type="EMBL" id="LAZR01004082">
    <property type="protein sequence ID" value="KKN11962.1"/>
    <property type="molecule type" value="Genomic_DNA"/>
</dbReference>
<comment type="caution">
    <text evidence="1">The sequence shown here is derived from an EMBL/GenBank/DDBJ whole genome shotgun (WGS) entry which is preliminary data.</text>
</comment>
<dbReference type="AlphaFoldDB" id="A0A0F9NIW4"/>
<evidence type="ECO:0000313" key="1">
    <source>
        <dbReference type="EMBL" id="KKN11962.1"/>
    </source>
</evidence>
<protein>
    <submittedName>
        <fullName evidence="1">Uncharacterized protein</fullName>
    </submittedName>
</protein>